<dbReference type="EMBL" id="JYDJ01000072">
    <property type="protein sequence ID" value="KRX45665.1"/>
    <property type="molecule type" value="Genomic_DNA"/>
</dbReference>
<keyword evidence="2" id="KW-1185">Reference proteome</keyword>
<gene>
    <name evidence="1" type="ORF">T05_4083</name>
</gene>
<accession>A0A0V0U314</accession>
<sequence length="192" mass="21342">MLSMTLWKHATPFVTPNGTMVKSSASFKGIITRACALHGEQPSSMIFSANNRLTSSLMNFASAAEYLLYFTATNRRWLRELLVRKKRQSDLNVVVPCNSMAQPVSLHWNEVEAIRTFPSAVSSFNSTVLNNRSSIKLRELPLSIRAVILVPLIVASTMAFFHSVAVGEEELINDVTETEAVRLDAVLHTFAK</sequence>
<proteinExistence type="predicted"/>
<organism evidence="1 2">
    <name type="scientific">Trichinella murrelli</name>
    <dbReference type="NCBI Taxonomy" id="144512"/>
    <lineage>
        <taxon>Eukaryota</taxon>
        <taxon>Metazoa</taxon>
        <taxon>Ecdysozoa</taxon>
        <taxon>Nematoda</taxon>
        <taxon>Enoplea</taxon>
        <taxon>Dorylaimia</taxon>
        <taxon>Trichinellida</taxon>
        <taxon>Trichinellidae</taxon>
        <taxon>Trichinella</taxon>
    </lineage>
</organism>
<dbReference type="Proteomes" id="UP000055048">
    <property type="component" value="Unassembled WGS sequence"/>
</dbReference>
<reference evidence="1 2" key="1">
    <citation type="submission" date="2015-01" db="EMBL/GenBank/DDBJ databases">
        <title>Evolution of Trichinella species and genotypes.</title>
        <authorList>
            <person name="Korhonen P.K."/>
            <person name="Edoardo P."/>
            <person name="Giuseppe L.R."/>
            <person name="Gasser R.B."/>
        </authorList>
    </citation>
    <scope>NUCLEOTIDE SEQUENCE [LARGE SCALE GENOMIC DNA]</scope>
    <source>
        <strain evidence="1">ISS417</strain>
    </source>
</reference>
<comment type="caution">
    <text evidence="1">The sequence shown here is derived from an EMBL/GenBank/DDBJ whole genome shotgun (WGS) entry which is preliminary data.</text>
</comment>
<dbReference type="AlphaFoldDB" id="A0A0V0U314"/>
<protein>
    <submittedName>
        <fullName evidence="1">Uncharacterized protein</fullName>
    </submittedName>
</protein>
<evidence type="ECO:0000313" key="1">
    <source>
        <dbReference type="EMBL" id="KRX45665.1"/>
    </source>
</evidence>
<evidence type="ECO:0000313" key="2">
    <source>
        <dbReference type="Proteomes" id="UP000055048"/>
    </source>
</evidence>
<name>A0A0V0U314_9BILA</name>